<keyword evidence="3" id="KW-1185">Reference proteome</keyword>
<reference evidence="2 3" key="1">
    <citation type="journal article" date="2013" name="PLoS ONE">
        <title>Predicting the Proteins of Angomonas deanei, Strigomonas culicis and Their Respective Endosymbionts Reveals New Aspects of the Trypanosomatidae Family.</title>
        <authorList>
            <person name="Motta M.C."/>
            <person name="Martins A.C."/>
            <person name="de Souza S.S."/>
            <person name="Catta-Preta C.M."/>
            <person name="Silva R."/>
            <person name="Klein C.C."/>
            <person name="de Almeida L.G."/>
            <person name="de Lima Cunha O."/>
            <person name="Ciapina L.P."/>
            <person name="Brocchi M."/>
            <person name="Colabardini A.C."/>
            <person name="de Araujo Lima B."/>
            <person name="Machado C.R."/>
            <person name="de Almeida Soares C.M."/>
            <person name="Probst C.M."/>
            <person name="de Menezes C.B."/>
            <person name="Thompson C.E."/>
            <person name="Bartholomeu D.C."/>
            <person name="Gradia D.F."/>
            <person name="Pavoni D.P."/>
            <person name="Grisard E.C."/>
            <person name="Fantinatti-Garboggini F."/>
            <person name="Marchini F.K."/>
            <person name="Rodrigues-Luiz G.F."/>
            <person name="Wagner G."/>
            <person name="Goldman G.H."/>
            <person name="Fietto J.L."/>
            <person name="Elias M.C."/>
            <person name="Goldman M.H."/>
            <person name="Sagot M.F."/>
            <person name="Pereira M."/>
            <person name="Stoco P.H."/>
            <person name="de Mendonca-Neto R.P."/>
            <person name="Teixeira S.M."/>
            <person name="Maciel T.E."/>
            <person name="de Oliveira Mendes T.A."/>
            <person name="Urmenyi T.P."/>
            <person name="de Souza W."/>
            <person name="Schenkman S."/>
            <person name="de Vasconcelos A.T."/>
        </authorList>
    </citation>
    <scope>NUCLEOTIDE SEQUENCE [LARGE SCALE GENOMIC DNA]</scope>
</reference>
<gene>
    <name evidence="2" type="ORF">STCU_10069</name>
</gene>
<feature type="compositionally biased region" description="Basic residues" evidence="1">
    <location>
        <begin position="106"/>
        <end position="135"/>
    </location>
</feature>
<dbReference type="AlphaFoldDB" id="S9TJK9"/>
<feature type="region of interest" description="Disordered" evidence="1">
    <location>
        <begin position="80"/>
        <end position="135"/>
    </location>
</feature>
<name>S9TJK9_9TRYP</name>
<evidence type="ECO:0000313" key="3">
    <source>
        <dbReference type="Proteomes" id="UP000015354"/>
    </source>
</evidence>
<evidence type="ECO:0000256" key="1">
    <source>
        <dbReference type="SAM" id="MobiDB-lite"/>
    </source>
</evidence>
<feature type="region of interest" description="Disordered" evidence="1">
    <location>
        <begin position="1"/>
        <end position="34"/>
    </location>
</feature>
<organism evidence="2 3">
    <name type="scientific">Strigomonas culicis</name>
    <dbReference type="NCBI Taxonomy" id="28005"/>
    <lineage>
        <taxon>Eukaryota</taxon>
        <taxon>Discoba</taxon>
        <taxon>Euglenozoa</taxon>
        <taxon>Kinetoplastea</taxon>
        <taxon>Metakinetoplastina</taxon>
        <taxon>Trypanosomatida</taxon>
        <taxon>Trypanosomatidae</taxon>
        <taxon>Strigomonadinae</taxon>
        <taxon>Strigomonas</taxon>
    </lineage>
</organism>
<comment type="caution">
    <text evidence="2">The sequence shown here is derived from an EMBL/GenBank/DDBJ whole genome shotgun (WGS) entry which is preliminary data.</text>
</comment>
<accession>S9TJK9</accession>
<dbReference type="Proteomes" id="UP000015354">
    <property type="component" value="Unassembled WGS sequence"/>
</dbReference>
<evidence type="ECO:0000313" key="2">
    <source>
        <dbReference type="EMBL" id="EPY18297.1"/>
    </source>
</evidence>
<sequence length="135" mass="14005">MTRSTVRHDGPLETKLSGAASSTAGVFRSKDGNVTGSYSVQQQVMESYTTPASPQPQAPLGASLGVPAEAVMIEVPVVKSVPIEKTATPEDVTPASGLGGKGNGKPSKKKASKRKKASKGRKKSAKKGTKRSKKK</sequence>
<dbReference type="EMBL" id="ATMH01010001">
    <property type="protein sequence ID" value="EPY18297.1"/>
    <property type="molecule type" value="Genomic_DNA"/>
</dbReference>
<protein>
    <submittedName>
        <fullName evidence="2">Uncharacterized protein</fullName>
    </submittedName>
</protein>
<feature type="compositionally biased region" description="Basic and acidic residues" evidence="1">
    <location>
        <begin position="1"/>
        <end position="12"/>
    </location>
</feature>
<proteinExistence type="predicted"/>